<dbReference type="AlphaFoldDB" id="A0A9W6GLX2"/>
<organism evidence="1 2">
    <name type="scientific">Propionigenium maris DSM 9537</name>
    <dbReference type="NCBI Taxonomy" id="1123000"/>
    <lineage>
        <taxon>Bacteria</taxon>
        <taxon>Fusobacteriati</taxon>
        <taxon>Fusobacteriota</taxon>
        <taxon>Fusobacteriia</taxon>
        <taxon>Fusobacteriales</taxon>
        <taxon>Fusobacteriaceae</taxon>
        <taxon>Propionigenium</taxon>
    </lineage>
</organism>
<name>A0A9W6GLX2_9FUSO</name>
<dbReference type="RefSeq" id="WP_281835786.1">
    <property type="nucleotide sequence ID" value="NZ_BSDY01000009.1"/>
</dbReference>
<sequence length="99" mass="10473">MLNQVVLADRTGLSINEFAEVAPEYSLENQRMLGTKQTSVDIMSIGTSTDPVAPLSDAELVTSASDNGVNVIVASEVGHGMPRSVVLPLISGYIVDKLK</sequence>
<dbReference type="EMBL" id="BSDY01000009">
    <property type="protein sequence ID" value="GLI56560.1"/>
    <property type="molecule type" value="Genomic_DNA"/>
</dbReference>
<dbReference type="InterPro" id="IPR010520">
    <property type="entry name" value="FrsA-like"/>
</dbReference>
<gene>
    <name evidence="1" type="ORF">PM10SUCC1_20740</name>
</gene>
<reference evidence="1" key="1">
    <citation type="submission" date="2022-12" db="EMBL/GenBank/DDBJ databases">
        <title>Reference genome sequencing for broad-spectrum identification of bacterial and archaeal isolates by mass spectrometry.</title>
        <authorList>
            <person name="Sekiguchi Y."/>
            <person name="Tourlousse D.M."/>
        </authorList>
    </citation>
    <scope>NUCLEOTIDE SEQUENCE</scope>
    <source>
        <strain evidence="1">10succ1</strain>
    </source>
</reference>
<dbReference type="Pfam" id="PF06500">
    <property type="entry name" value="FrsA-like"/>
    <property type="match status" value="1"/>
</dbReference>
<accession>A0A9W6GLX2</accession>
<protein>
    <submittedName>
        <fullName evidence="1">Uncharacterized protein</fullName>
    </submittedName>
</protein>
<dbReference type="Proteomes" id="UP001144471">
    <property type="component" value="Unassembled WGS sequence"/>
</dbReference>
<proteinExistence type="predicted"/>
<evidence type="ECO:0000313" key="2">
    <source>
        <dbReference type="Proteomes" id="UP001144471"/>
    </source>
</evidence>
<comment type="caution">
    <text evidence="1">The sequence shown here is derived from an EMBL/GenBank/DDBJ whole genome shotgun (WGS) entry which is preliminary data.</text>
</comment>
<dbReference type="InterPro" id="IPR029058">
    <property type="entry name" value="AB_hydrolase_fold"/>
</dbReference>
<dbReference type="Gene3D" id="3.40.50.1820">
    <property type="entry name" value="alpha/beta hydrolase"/>
    <property type="match status" value="1"/>
</dbReference>
<keyword evidence="2" id="KW-1185">Reference proteome</keyword>
<evidence type="ECO:0000313" key="1">
    <source>
        <dbReference type="EMBL" id="GLI56560.1"/>
    </source>
</evidence>